<dbReference type="AlphaFoldDB" id="A0A6A6G9U5"/>
<evidence type="ECO:0000256" key="13">
    <source>
        <dbReference type="ARBA" id="ARBA00030987"/>
    </source>
</evidence>
<gene>
    <name evidence="15" type="ORF">BDZ85DRAFT_263783</name>
</gene>
<evidence type="ECO:0000256" key="11">
    <source>
        <dbReference type="ARBA" id="ARBA00023136"/>
    </source>
</evidence>
<keyword evidence="16" id="KW-1185">Reference proteome</keyword>
<comment type="subcellular location">
    <subcellularLocation>
        <location evidence="1">Mitochondrion inner membrane</location>
        <topology evidence="1">Single-pass membrane protein</topology>
    </subcellularLocation>
</comment>
<dbReference type="GO" id="GO:0005743">
    <property type="term" value="C:mitochondrial inner membrane"/>
    <property type="evidence" value="ECO:0007669"/>
    <property type="project" value="UniProtKB-SubCell"/>
</dbReference>
<keyword evidence="6 14" id="KW-0812">Transmembrane</keyword>
<evidence type="ECO:0000256" key="5">
    <source>
        <dbReference type="ARBA" id="ARBA00022660"/>
    </source>
</evidence>
<keyword evidence="8" id="KW-0249">Electron transport</keyword>
<dbReference type="OrthoDB" id="15108at2759"/>
<sequence length="75" mass="8722">MAGHNKPTLAMDPALVRYANMYVKRHEYFRWTRKTALLTVLYMGVIPASLYYVARSTEGKYSFRGKLRGDTVKNF</sequence>
<dbReference type="EMBL" id="ML992508">
    <property type="protein sequence ID" value="KAF2222511.1"/>
    <property type="molecule type" value="Genomic_DNA"/>
</dbReference>
<comment type="similarity">
    <text evidence="2">Belongs to the complex I NDUFB4 subunit family.</text>
</comment>
<evidence type="ECO:0000256" key="10">
    <source>
        <dbReference type="ARBA" id="ARBA00023128"/>
    </source>
</evidence>
<keyword evidence="5" id="KW-0679">Respiratory chain</keyword>
<dbReference type="PANTHER" id="PTHR39476:SF1">
    <property type="entry name" value="NADH DEHYDROGENASE [UBIQUINONE] 1 BETA SUBCOMPLEX SUBUNIT 4"/>
    <property type="match status" value="1"/>
</dbReference>
<feature type="transmembrane region" description="Helical" evidence="14">
    <location>
        <begin position="35"/>
        <end position="54"/>
    </location>
</feature>
<dbReference type="Pfam" id="PF07225">
    <property type="entry name" value="NDUF_B4"/>
    <property type="match status" value="1"/>
</dbReference>
<evidence type="ECO:0000256" key="8">
    <source>
        <dbReference type="ARBA" id="ARBA00022982"/>
    </source>
</evidence>
<evidence type="ECO:0000256" key="1">
    <source>
        <dbReference type="ARBA" id="ARBA00004434"/>
    </source>
</evidence>
<organism evidence="15 16">
    <name type="scientific">Elsinoe ampelina</name>
    <dbReference type="NCBI Taxonomy" id="302913"/>
    <lineage>
        <taxon>Eukaryota</taxon>
        <taxon>Fungi</taxon>
        <taxon>Dikarya</taxon>
        <taxon>Ascomycota</taxon>
        <taxon>Pezizomycotina</taxon>
        <taxon>Dothideomycetes</taxon>
        <taxon>Dothideomycetidae</taxon>
        <taxon>Myriangiales</taxon>
        <taxon>Elsinoaceae</taxon>
        <taxon>Elsinoe</taxon>
    </lineage>
</organism>
<keyword evidence="7" id="KW-0999">Mitochondrion inner membrane</keyword>
<keyword evidence="4" id="KW-0813">Transport</keyword>
<proteinExistence type="inferred from homology"/>
<name>A0A6A6G9U5_9PEZI</name>
<dbReference type="PANTHER" id="PTHR39476">
    <property type="entry name" value="NADH:UBIQUINONE OXIDOREDUCTASE 6.6KD SUBUNIT"/>
    <property type="match status" value="1"/>
</dbReference>
<evidence type="ECO:0000256" key="9">
    <source>
        <dbReference type="ARBA" id="ARBA00022989"/>
    </source>
</evidence>
<protein>
    <recommendedName>
        <fullName evidence="3">NADH dehydrogenase [ubiquinone] 1 beta subcomplex subunit 4</fullName>
    </recommendedName>
    <alternativeName>
        <fullName evidence="12">Complex I-B15</fullName>
    </alternativeName>
    <alternativeName>
        <fullName evidence="13">NADH-ubiquinone oxidoreductase B15 subunit</fullName>
    </alternativeName>
</protein>
<keyword evidence="9 14" id="KW-1133">Transmembrane helix</keyword>
<keyword evidence="11 14" id="KW-0472">Membrane</keyword>
<dbReference type="InterPro" id="IPR009866">
    <property type="entry name" value="NADH_UbQ_OxRdtase_NDUFB4_su"/>
</dbReference>
<keyword evidence="10" id="KW-0496">Mitochondrion</keyword>
<evidence type="ECO:0000313" key="15">
    <source>
        <dbReference type="EMBL" id="KAF2222511.1"/>
    </source>
</evidence>
<dbReference type="Proteomes" id="UP000799538">
    <property type="component" value="Unassembled WGS sequence"/>
</dbReference>
<evidence type="ECO:0000256" key="4">
    <source>
        <dbReference type="ARBA" id="ARBA00022448"/>
    </source>
</evidence>
<evidence type="ECO:0000256" key="14">
    <source>
        <dbReference type="SAM" id="Phobius"/>
    </source>
</evidence>
<evidence type="ECO:0000256" key="3">
    <source>
        <dbReference type="ARBA" id="ARBA00018681"/>
    </source>
</evidence>
<evidence type="ECO:0000256" key="12">
    <source>
        <dbReference type="ARBA" id="ARBA00030212"/>
    </source>
</evidence>
<evidence type="ECO:0000256" key="7">
    <source>
        <dbReference type="ARBA" id="ARBA00022792"/>
    </source>
</evidence>
<evidence type="ECO:0000256" key="2">
    <source>
        <dbReference type="ARBA" id="ARBA00007260"/>
    </source>
</evidence>
<evidence type="ECO:0000256" key="6">
    <source>
        <dbReference type="ARBA" id="ARBA00022692"/>
    </source>
</evidence>
<evidence type="ECO:0000313" key="16">
    <source>
        <dbReference type="Proteomes" id="UP000799538"/>
    </source>
</evidence>
<accession>A0A6A6G9U5</accession>
<reference evidence="16" key="1">
    <citation type="journal article" date="2020" name="Stud. Mycol.">
        <title>101 Dothideomycetes genomes: A test case for predicting lifestyles and emergence of pathogens.</title>
        <authorList>
            <person name="Haridas S."/>
            <person name="Albert R."/>
            <person name="Binder M."/>
            <person name="Bloem J."/>
            <person name="LaButti K."/>
            <person name="Salamov A."/>
            <person name="Andreopoulos B."/>
            <person name="Baker S."/>
            <person name="Barry K."/>
            <person name="Bills G."/>
            <person name="Bluhm B."/>
            <person name="Cannon C."/>
            <person name="Castanera R."/>
            <person name="Culley D."/>
            <person name="Daum C."/>
            <person name="Ezra D."/>
            <person name="Gonzalez J."/>
            <person name="Henrissat B."/>
            <person name="Kuo A."/>
            <person name="Liang C."/>
            <person name="Lipzen A."/>
            <person name="Lutzoni F."/>
            <person name="Magnuson J."/>
            <person name="Mondo S."/>
            <person name="Nolan M."/>
            <person name="Ohm R."/>
            <person name="Pangilinan J."/>
            <person name="Park H.-J."/>
            <person name="Ramirez L."/>
            <person name="Alfaro M."/>
            <person name="Sun H."/>
            <person name="Tritt A."/>
            <person name="Yoshinaga Y."/>
            <person name="Zwiers L.-H."/>
            <person name="Turgeon B."/>
            <person name="Goodwin S."/>
            <person name="Spatafora J."/>
            <person name="Crous P."/>
            <person name="Grigoriev I."/>
        </authorList>
    </citation>
    <scope>NUCLEOTIDE SEQUENCE [LARGE SCALE GENOMIC DNA]</scope>
    <source>
        <strain evidence="16">CECT 20119</strain>
    </source>
</reference>